<keyword evidence="2 4" id="KW-0479">Metal-binding</keyword>
<dbReference type="AlphaFoldDB" id="A0A2U3DXI7"/>
<dbReference type="PANTHER" id="PTHR28657:SF5">
    <property type="entry name" value="INDOLEAMINE 2,3-DIOXYGENASE"/>
    <property type="match status" value="1"/>
</dbReference>
<evidence type="ECO:0000256" key="3">
    <source>
        <dbReference type="ARBA" id="ARBA00023004"/>
    </source>
</evidence>
<name>A0A2U3DXI7_PURLI</name>
<evidence type="ECO:0000313" key="7">
    <source>
        <dbReference type="Proteomes" id="UP000245956"/>
    </source>
</evidence>
<sequence length="403" mass="44842">MDAAYYVDKQTGFVPRQMTLQGFPEPWDIWEATLDGFKRGALMHNDSVQFLDSHQRAREELKAKAWRRAIEEVGNRISFIYSLLIIVSRCQHCAQKVLRDAKDISEGLTMSWLSSFRSTHIRSPQQILLSFPGRLAENELYMIDIQLELGGANAVEAMRLATDAIIDRDNPNAAQIAIYLGTAARAIEKMTQVLMSTTKLVPPKTFFHEISPWLRGSDTDPLGRFWVWQGAEDVESSTEMLKKTSTPTAAQSPLIPALDAYLGLDESEEKAGFLNRVSAYMIRQHQTYLQEIRSGGRPIRTFVEPSTIDSSGDPLVVSAYDAAAAVIKRFRDAHLMIVSKYIIVPDRKAKPELTRMGKGAVTSAASGQHREGENQGVGKPAEVASLIATLKAFRDQAAAMLIE</sequence>
<comment type="caution">
    <text evidence="6">The sequence shown here is derived from an EMBL/GenBank/DDBJ whole genome shotgun (WGS) entry which is preliminary data.</text>
</comment>
<comment type="similarity">
    <text evidence="1">Belongs to the indoleamine 2,3-dioxygenase family.</text>
</comment>
<evidence type="ECO:0008006" key="8">
    <source>
        <dbReference type="Google" id="ProtNLM"/>
    </source>
</evidence>
<dbReference type="GO" id="GO:0046872">
    <property type="term" value="F:metal ion binding"/>
    <property type="evidence" value="ECO:0007669"/>
    <property type="project" value="UniProtKB-KW"/>
</dbReference>
<dbReference type="Gene3D" id="1.20.58.480">
    <property type="match status" value="1"/>
</dbReference>
<accession>A0A2U3DXI7</accession>
<dbReference type="Proteomes" id="UP000245956">
    <property type="component" value="Unassembled WGS sequence"/>
</dbReference>
<dbReference type="SUPFAM" id="SSF140959">
    <property type="entry name" value="Indolic compounds 2,3-dioxygenase-like"/>
    <property type="match status" value="1"/>
</dbReference>
<dbReference type="GO" id="GO:0034354">
    <property type="term" value="P:'de novo' NAD+ biosynthetic process from L-tryptophan"/>
    <property type="evidence" value="ECO:0007669"/>
    <property type="project" value="TreeGrafter"/>
</dbReference>
<dbReference type="GO" id="GO:0005737">
    <property type="term" value="C:cytoplasm"/>
    <property type="evidence" value="ECO:0007669"/>
    <property type="project" value="TreeGrafter"/>
</dbReference>
<dbReference type="InterPro" id="IPR000898">
    <property type="entry name" value="Indolamine_dOase"/>
</dbReference>
<proteinExistence type="inferred from homology"/>
<reference evidence="6 7" key="1">
    <citation type="journal article" date="2016" name="Front. Microbiol.">
        <title>Genome and transcriptome sequences reveal the specific parasitism of the nematophagous Purpureocillium lilacinum 36-1.</title>
        <authorList>
            <person name="Xie J."/>
            <person name="Li S."/>
            <person name="Mo C."/>
            <person name="Xiao X."/>
            <person name="Peng D."/>
            <person name="Wang G."/>
            <person name="Xiao Y."/>
        </authorList>
    </citation>
    <scope>NUCLEOTIDE SEQUENCE [LARGE SCALE GENOMIC DNA]</scope>
    <source>
        <strain evidence="6 7">36-1</strain>
    </source>
</reference>
<feature type="binding site" description="proximal binding residue" evidence="4">
    <location>
        <position position="334"/>
    </location>
    <ligand>
        <name>heme b</name>
        <dbReference type="ChEBI" id="CHEBI:60344"/>
    </ligand>
    <ligandPart>
        <name>Fe</name>
        <dbReference type="ChEBI" id="CHEBI:18248"/>
    </ligandPart>
</feature>
<organism evidence="6 7">
    <name type="scientific">Purpureocillium lilacinum</name>
    <name type="common">Paecilomyces lilacinus</name>
    <dbReference type="NCBI Taxonomy" id="33203"/>
    <lineage>
        <taxon>Eukaryota</taxon>
        <taxon>Fungi</taxon>
        <taxon>Dikarya</taxon>
        <taxon>Ascomycota</taxon>
        <taxon>Pezizomycotina</taxon>
        <taxon>Sordariomycetes</taxon>
        <taxon>Hypocreomycetidae</taxon>
        <taxon>Hypocreales</taxon>
        <taxon>Ophiocordycipitaceae</taxon>
        <taxon>Purpureocillium</taxon>
    </lineage>
</organism>
<evidence type="ECO:0000256" key="4">
    <source>
        <dbReference type="PIRSR" id="PIRSR600898-1"/>
    </source>
</evidence>
<dbReference type="GO" id="GO:0020037">
    <property type="term" value="F:heme binding"/>
    <property type="evidence" value="ECO:0007669"/>
    <property type="project" value="InterPro"/>
</dbReference>
<feature type="region of interest" description="Disordered" evidence="5">
    <location>
        <begin position="355"/>
        <end position="378"/>
    </location>
</feature>
<dbReference type="EMBL" id="LCWV01000021">
    <property type="protein sequence ID" value="PWI66952.1"/>
    <property type="molecule type" value="Genomic_DNA"/>
</dbReference>
<dbReference type="InterPro" id="IPR037217">
    <property type="entry name" value="Trp/Indoleamine_2_3_dOase-like"/>
</dbReference>
<evidence type="ECO:0000256" key="2">
    <source>
        <dbReference type="ARBA" id="ARBA00022723"/>
    </source>
</evidence>
<dbReference type="PANTHER" id="PTHR28657">
    <property type="entry name" value="INDOLEAMINE 2,3-DIOXYGENASE"/>
    <property type="match status" value="1"/>
</dbReference>
<dbReference type="Pfam" id="PF01231">
    <property type="entry name" value="IDO"/>
    <property type="match status" value="1"/>
</dbReference>
<evidence type="ECO:0000256" key="1">
    <source>
        <dbReference type="ARBA" id="ARBA00007119"/>
    </source>
</evidence>
<dbReference type="GO" id="GO:0019441">
    <property type="term" value="P:L-tryptophan catabolic process to kynurenine"/>
    <property type="evidence" value="ECO:0007669"/>
    <property type="project" value="InterPro"/>
</dbReference>
<evidence type="ECO:0000313" key="6">
    <source>
        <dbReference type="EMBL" id="PWI66952.1"/>
    </source>
</evidence>
<dbReference type="GO" id="GO:0033754">
    <property type="term" value="F:indoleamine 2,3-dioxygenase activity"/>
    <property type="evidence" value="ECO:0007669"/>
    <property type="project" value="TreeGrafter"/>
</dbReference>
<evidence type="ECO:0000256" key="5">
    <source>
        <dbReference type="SAM" id="MobiDB-lite"/>
    </source>
</evidence>
<gene>
    <name evidence="6" type="ORF">PCL_04458</name>
</gene>
<keyword evidence="3 4" id="KW-0408">Iron</keyword>
<protein>
    <recommendedName>
        <fullName evidence="8">Indoleamine 2,3-dioxygenase</fullName>
    </recommendedName>
</protein>
<keyword evidence="4" id="KW-0349">Heme</keyword>